<reference evidence="2 3" key="1">
    <citation type="submission" date="2019-11" db="EMBL/GenBank/DDBJ databases">
        <title>Novel species isolated from a subtropical stream in China.</title>
        <authorList>
            <person name="Lu H."/>
        </authorList>
    </citation>
    <scope>NUCLEOTIDE SEQUENCE [LARGE SCALE GENOMIC DNA]</scope>
    <source>
        <strain evidence="2 3">FT26W</strain>
    </source>
</reference>
<dbReference type="PANTHER" id="PTHR30024">
    <property type="entry name" value="ALIPHATIC SULFONATES-BINDING PROTEIN-RELATED"/>
    <property type="match status" value="1"/>
</dbReference>
<dbReference type="AlphaFoldDB" id="A0A844DF01"/>
<feature type="domain" description="SsuA/THI5-like" evidence="1">
    <location>
        <begin position="72"/>
        <end position="251"/>
    </location>
</feature>
<protein>
    <submittedName>
        <fullName evidence="2">ABC transporter substrate-binding protein</fullName>
    </submittedName>
</protein>
<organism evidence="2 3">
    <name type="scientific">Duganella aquatilis</name>
    <dbReference type="NCBI Taxonomy" id="2666082"/>
    <lineage>
        <taxon>Bacteria</taxon>
        <taxon>Pseudomonadati</taxon>
        <taxon>Pseudomonadota</taxon>
        <taxon>Betaproteobacteria</taxon>
        <taxon>Burkholderiales</taxon>
        <taxon>Oxalobacteraceae</taxon>
        <taxon>Telluria group</taxon>
        <taxon>Duganella</taxon>
    </lineage>
</organism>
<accession>A0A844DF01</accession>
<dbReference type="RefSeq" id="WP_154360708.1">
    <property type="nucleotide sequence ID" value="NZ_WKJL01000027.1"/>
</dbReference>
<keyword evidence="3" id="KW-1185">Reference proteome</keyword>
<dbReference type="SUPFAM" id="SSF53850">
    <property type="entry name" value="Periplasmic binding protein-like II"/>
    <property type="match status" value="1"/>
</dbReference>
<dbReference type="InterPro" id="IPR015168">
    <property type="entry name" value="SsuA/THI5"/>
</dbReference>
<evidence type="ECO:0000313" key="2">
    <source>
        <dbReference type="EMBL" id="MRW87466.1"/>
    </source>
</evidence>
<dbReference type="PANTHER" id="PTHR30024:SF42">
    <property type="entry name" value="ALIPHATIC SULFONATES-BINDING PROTEIN-RELATED"/>
    <property type="match status" value="1"/>
</dbReference>
<proteinExistence type="predicted"/>
<gene>
    <name evidence="2" type="ORF">GJ698_25680</name>
</gene>
<name>A0A844DF01_9BURK</name>
<comment type="caution">
    <text evidence="2">The sequence shown here is derived from an EMBL/GenBank/DDBJ whole genome shotgun (WGS) entry which is preliminary data.</text>
</comment>
<sequence>MTQALPQFWYERSPVPTPLSIAVHLGWLNGEPSADGVAIRSLRTRQPMADATQQLEYMLSHAFRQGSSAPALWARARGADTRVIGLTWTDEVQQIVTLQQSHIRTIGDLRGQRIAIPRCDADQIDMFRATTLRGVLNALSLEGLDDGDVTLVEVARDQRRLYLAEAHALLAGQVDAIYVRGSAGLEIAQMLNALVVADIGFHPDPAIRNNNGTPRPLTVSGATLREFPDIVSGFLQLVVDAGNWAASHPLETIRYIANETGSAPQLVRAAYGPQLHRKLRVDLAPESLAGLASFNDFLLARGFLDNSVDIAQWVDHRPLQELRTAPSLHSA</sequence>
<evidence type="ECO:0000313" key="3">
    <source>
        <dbReference type="Proteomes" id="UP000439986"/>
    </source>
</evidence>
<evidence type="ECO:0000259" key="1">
    <source>
        <dbReference type="Pfam" id="PF09084"/>
    </source>
</evidence>
<dbReference type="Gene3D" id="3.40.190.10">
    <property type="entry name" value="Periplasmic binding protein-like II"/>
    <property type="match status" value="1"/>
</dbReference>
<dbReference type="Pfam" id="PF09084">
    <property type="entry name" value="NMT1"/>
    <property type="match status" value="1"/>
</dbReference>
<dbReference type="Proteomes" id="UP000439986">
    <property type="component" value="Unassembled WGS sequence"/>
</dbReference>
<dbReference type="Gene3D" id="3.40.190.270">
    <property type="match status" value="1"/>
</dbReference>
<dbReference type="EMBL" id="WKJL01000027">
    <property type="protein sequence ID" value="MRW87466.1"/>
    <property type="molecule type" value="Genomic_DNA"/>
</dbReference>